<dbReference type="HOGENOM" id="CLU_1837670_0_0_1"/>
<protein>
    <submittedName>
        <fullName evidence="1">Uncharacterized protein</fullName>
    </submittedName>
</protein>
<gene>
    <name evidence="1" type="ORF">TRIADDRAFT_61464</name>
</gene>
<evidence type="ECO:0000313" key="2">
    <source>
        <dbReference type="Proteomes" id="UP000009022"/>
    </source>
</evidence>
<evidence type="ECO:0000313" key="1">
    <source>
        <dbReference type="EMBL" id="EDV20033.1"/>
    </source>
</evidence>
<dbReference type="KEGG" id="tad:TRIADDRAFT_61464"/>
<dbReference type="RefSeq" id="XP_002117417.1">
    <property type="nucleotide sequence ID" value="XM_002117381.1"/>
</dbReference>
<dbReference type="InParanoid" id="B3SB22"/>
<sequence length="140" mass="15753">MEFGAVQAFANSIDFNIQIQQVQLSDSGNYNVTFTLDGQGSDTVIITSDSGGSKAFGKVTTDTQQLDTQGIAKFTNCSFNFAIPQDFTKRQEIKLVITVNRELNQDEHDTSETLYAQGDFKIYPRQRNDVDADKYYQIQE</sequence>
<dbReference type="GeneID" id="6758683"/>
<dbReference type="Proteomes" id="UP000009022">
    <property type="component" value="Unassembled WGS sequence"/>
</dbReference>
<accession>B3SB22</accession>
<proteinExistence type="predicted"/>
<reference evidence="1 2" key="1">
    <citation type="journal article" date="2008" name="Nature">
        <title>The Trichoplax genome and the nature of placozoans.</title>
        <authorList>
            <person name="Srivastava M."/>
            <person name="Begovic E."/>
            <person name="Chapman J."/>
            <person name="Putnam N.H."/>
            <person name="Hellsten U."/>
            <person name="Kawashima T."/>
            <person name="Kuo A."/>
            <person name="Mitros T."/>
            <person name="Salamov A."/>
            <person name="Carpenter M.L."/>
            <person name="Signorovitch A.Y."/>
            <person name="Moreno M.A."/>
            <person name="Kamm K."/>
            <person name="Grimwood J."/>
            <person name="Schmutz J."/>
            <person name="Shapiro H."/>
            <person name="Grigoriev I.V."/>
            <person name="Buss L.W."/>
            <person name="Schierwater B."/>
            <person name="Dellaporta S.L."/>
            <person name="Rokhsar D.S."/>
        </authorList>
    </citation>
    <scope>NUCLEOTIDE SEQUENCE [LARGE SCALE GENOMIC DNA]</scope>
    <source>
        <strain evidence="1 2">Grell-BS-1999</strain>
    </source>
</reference>
<dbReference type="CTD" id="6758683"/>
<organism evidence="1 2">
    <name type="scientific">Trichoplax adhaerens</name>
    <name type="common">Trichoplax reptans</name>
    <dbReference type="NCBI Taxonomy" id="10228"/>
    <lineage>
        <taxon>Eukaryota</taxon>
        <taxon>Metazoa</taxon>
        <taxon>Placozoa</taxon>
        <taxon>Uniplacotomia</taxon>
        <taxon>Trichoplacea</taxon>
        <taxon>Trichoplacidae</taxon>
        <taxon>Trichoplax</taxon>
    </lineage>
</organism>
<dbReference type="AlphaFoldDB" id="B3SB22"/>
<name>B3SB22_TRIAD</name>
<dbReference type="EMBL" id="DS985263">
    <property type="protein sequence ID" value="EDV20033.1"/>
    <property type="molecule type" value="Genomic_DNA"/>
</dbReference>
<keyword evidence="2" id="KW-1185">Reference proteome</keyword>